<dbReference type="Proteomes" id="UP001431181">
    <property type="component" value="Unassembled WGS sequence"/>
</dbReference>
<organism evidence="2 3">
    <name type="scientific">Marinomonas rhodophyticola</name>
    <dbReference type="NCBI Taxonomy" id="2992803"/>
    <lineage>
        <taxon>Bacteria</taxon>
        <taxon>Pseudomonadati</taxon>
        <taxon>Pseudomonadota</taxon>
        <taxon>Gammaproteobacteria</taxon>
        <taxon>Oceanospirillales</taxon>
        <taxon>Oceanospirillaceae</taxon>
        <taxon>Marinomonas</taxon>
    </lineage>
</organism>
<keyword evidence="1" id="KW-0472">Membrane</keyword>
<name>A0ABT3KI73_9GAMM</name>
<reference evidence="2" key="1">
    <citation type="submission" date="2022-11" db="EMBL/GenBank/DDBJ databases">
        <title>Marinomonas sp. nov., isolated from marine algae.</title>
        <authorList>
            <person name="Choi D.G."/>
            <person name="Kim J.M."/>
            <person name="Lee J.K."/>
            <person name="Baek J.H."/>
            <person name="Jeon C.O."/>
        </authorList>
    </citation>
    <scope>NUCLEOTIDE SEQUENCE</scope>
    <source>
        <strain evidence="2">KJ51-3</strain>
    </source>
</reference>
<gene>
    <name evidence="2" type="ORF">ONZ52_15410</name>
</gene>
<proteinExistence type="predicted"/>
<evidence type="ECO:0000313" key="2">
    <source>
        <dbReference type="EMBL" id="MCW4630243.1"/>
    </source>
</evidence>
<protein>
    <submittedName>
        <fullName evidence="2">Uncharacterized protein</fullName>
    </submittedName>
</protein>
<comment type="caution">
    <text evidence="2">The sequence shown here is derived from an EMBL/GenBank/DDBJ whole genome shotgun (WGS) entry which is preliminary data.</text>
</comment>
<keyword evidence="1" id="KW-0812">Transmembrane</keyword>
<feature type="transmembrane region" description="Helical" evidence="1">
    <location>
        <begin position="21"/>
        <end position="39"/>
    </location>
</feature>
<accession>A0ABT3KI73</accession>
<dbReference type="RefSeq" id="WP_265219610.1">
    <property type="nucleotide sequence ID" value="NZ_JAPEUL010000009.1"/>
</dbReference>
<keyword evidence="3" id="KW-1185">Reference proteome</keyword>
<sequence>MLAQTLRARHKMMNDILYRSFAVLFGLMVFVMIVLWVAINRALEPLRLYFQKPCFPFAFIGRAYSNYAYSRSLSTGKRN</sequence>
<evidence type="ECO:0000256" key="1">
    <source>
        <dbReference type="SAM" id="Phobius"/>
    </source>
</evidence>
<evidence type="ECO:0000313" key="3">
    <source>
        <dbReference type="Proteomes" id="UP001431181"/>
    </source>
</evidence>
<dbReference type="EMBL" id="JAPEUL010000009">
    <property type="protein sequence ID" value="MCW4630243.1"/>
    <property type="molecule type" value="Genomic_DNA"/>
</dbReference>
<keyword evidence="1" id="KW-1133">Transmembrane helix</keyword>